<accession>A0A1E5LER1</accession>
<keyword evidence="1" id="KW-0812">Transmembrane</keyword>
<proteinExistence type="predicted"/>
<reference evidence="2 3" key="1">
    <citation type="submission" date="2016-08" db="EMBL/GenBank/DDBJ databases">
        <title>Genome of Bacillus solimangrovi GH2-4.</title>
        <authorList>
            <person name="Lim S."/>
            <person name="Kim B.-C."/>
        </authorList>
    </citation>
    <scope>NUCLEOTIDE SEQUENCE [LARGE SCALE GENOMIC DNA]</scope>
    <source>
        <strain evidence="2 3">GH2-4</strain>
    </source>
</reference>
<dbReference type="OrthoDB" id="2436848at2"/>
<dbReference type="AlphaFoldDB" id="A0A1E5LER1"/>
<feature type="transmembrane region" description="Helical" evidence="1">
    <location>
        <begin position="6"/>
        <end position="24"/>
    </location>
</feature>
<feature type="transmembrane region" description="Helical" evidence="1">
    <location>
        <begin position="91"/>
        <end position="107"/>
    </location>
</feature>
<keyword evidence="1" id="KW-0472">Membrane</keyword>
<evidence type="ECO:0000313" key="3">
    <source>
        <dbReference type="Proteomes" id="UP000095209"/>
    </source>
</evidence>
<evidence type="ECO:0000313" key="2">
    <source>
        <dbReference type="EMBL" id="OEH92556.1"/>
    </source>
</evidence>
<name>A0A1E5LER1_9BACI</name>
<gene>
    <name evidence="2" type="ORF">BFG57_15195</name>
</gene>
<dbReference type="EMBL" id="MJEH01000025">
    <property type="protein sequence ID" value="OEH92556.1"/>
    <property type="molecule type" value="Genomic_DNA"/>
</dbReference>
<keyword evidence="1" id="KW-1133">Transmembrane helix</keyword>
<keyword evidence="3" id="KW-1185">Reference proteome</keyword>
<feature type="transmembrane region" description="Helical" evidence="1">
    <location>
        <begin position="66"/>
        <end position="85"/>
    </location>
</feature>
<comment type="caution">
    <text evidence="2">The sequence shown here is derived from an EMBL/GenBank/DDBJ whole genome shotgun (WGS) entry which is preliminary data.</text>
</comment>
<organism evidence="2 3">
    <name type="scientific">Bacillus solimangrovi</name>
    <dbReference type="NCBI Taxonomy" id="1305675"/>
    <lineage>
        <taxon>Bacteria</taxon>
        <taxon>Bacillati</taxon>
        <taxon>Bacillota</taxon>
        <taxon>Bacilli</taxon>
        <taxon>Bacillales</taxon>
        <taxon>Bacillaceae</taxon>
        <taxon>Bacillus</taxon>
    </lineage>
</organism>
<sequence>MFLLKLLTAIVLLVLIAYLIHRYISIIRLLNKNEAVLFPKQDKEFETILSYNQAVVTQPKFEKQKLNLVIMGVIIIIVIIISVFILTGYSFNFYSIILLLLVPFLYMERFMNLFAFTKEGLWSGDRLIRWEKIIEFQLIRINMNHKYYGYSKNINDKYELKIKIGKLRKLSYIITSDETKDHITEILKNNAVAEVGE</sequence>
<dbReference type="STRING" id="1305675.BFG57_15195"/>
<evidence type="ECO:0008006" key="4">
    <source>
        <dbReference type="Google" id="ProtNLM"/>
    </source>
</evidence>
<dbReference type="RefSeq" id="WP_069717410.1">
    <property type="nucleotide sequence ID" value="NZ_MJEH01000025.1"/>
</dbReference>
<dbReference type="Proteomes" id="UP000095209">
    <property type="component" value="Unassembled WGS sequence"/>
</dbReference>
<evidence type="ECO:0000256" key="1">
    <source>
        <dbReference type="SAM" id="Phobius"/>
    </source>
</evidence>
<protein>
    <recommendedName>
        <fullName evidence="4">DUF5673 domain-containing protein</fullName>
    </recommendedName>
</protein>